<dbReference type="STRING" id="1385510.GCA_000425205_02139"/>
<evidence type="ECO:0000313" key="5">
    <source>
        <dbReference type="Proteomes" id="UP000030528"/>
    </source>
</evidence>
<keyword evidence="1 4" id="KW-0808">Transferase</keyword>
<dbReference type="PROSITE" id="PS51186">
    <property type="entry name" value="GNAT"/>
    <property type="match status" value="1"/>
</dbReference>
<dbReference type="EMBL" id="AVPE01000006">
    <property type="protein sequence ID" value="KGX92350.1"/>
    <property type="molecule type" value="Genomic_DNA"/>
</dbReference>
<reference evidence="4 5" key="1">
    <citation type="submission" date="2013-08" db="EMBL/GenBank/DDBJ databases">
        <authorList>
            <person name="Huang J."/>
            <person name="Wang G."/>
        </authorList>
    </citation>
    <scope>NUCLEOTIDE SEQUENCE [LARGE SCALE GENOMIC DNA]</scope>
    <source>
        <strain evidence="4 5">JSM 076056</strain>
    </source>
</reference>
<dbReference type="Proteomes" id="UP000030528">
    <property type="component" value="Unassembled WGS sequence"/>
</dbReference>
<dbReference type="AlphaFoldDB" id="A0A0A5GMF8"/>
<sequence length="156" mass="18155">MIRQANERDIPAIQRVASETWHATYEGIINRDAQDRFIANAYSQHSMENRVKGMFYIAEEQGDVIGFGNFSKIEGKTFYIGALYVLPTHQGKGIGTRLLQYGLDRMEDWTEVEVDVEKENAQGVRFYEKHGFTKKKEYEDELFGDTFRTLRMVTVR</sequence>
<dbReference type="InterPro" id="IPR000182">
    <property type="entry name" value="GNAT_dom"/>
</dbReference>
<evidence type="ECO:0000256" key="2">
    <source>
        <dbReference type="ARBA" id="ARBA00023315"/>
    </source>
</evidence>
<dbReference type="eggNOG" id="COG1247">
    <property type="taxonomic scope" value="Bacteria"/>
</dbReference>
<dbReference type="InterPro" id="IPR016181">
    <property type="entry name" value="Acyl_CoA_acyltransferase"/>
</dbReference>
<dbReference type="RefSeq" id="WP_026800510.1">
    <property type="nucleotide sequence ID" value="NZ_AULI01000008.1"/>
</dbReference>
<keyword evidence="5" id="KW-1185">Reference proteome</keyword>
<evidence type="ECO:0000256" key="1">
    <source>
        <dbReference type="ARBA" id="ARBA00022679"/>
    </source>
</evidence>
<dbReference type="PANTHER" id="PTHR43877">
    <property type="entry name" value="AMINOALKYLPHOSPHONATE N-ACETYLTRANSFERASE-RELATED-RELATED"/>
    <property type="match status" value="1"/>
</dbReference>
<protein>
    <submittedName>
        <fullName evidence="4">GNAT family acetyltransferase</fullName>
    </submittedName>
</protein>
<gene>
    <name evidence="4" type="ORF">N781_16475</name>
</gene>
<evidence type="ECO:0000313" key="4">
    <source>
        <dbReference type="EMBL" id="KGX92350.1"/>
    </source>
</evidence>
<evidence type="ECO:0000259" key="3">
    <source>
        <dbReference type="PROSITE" id="PS51186"/>
    </source>
</evidence>
<dbReference type="GO" id="GO:0016747">
    <property type="term" value="F:acyltransferase activity, transferring groups other than amino-acyl groups"/>
    <property type="evidence" value="ECO:0007669"/>
    <property type="project" value="InterPro"/>
</dbReference>
<dbReference type="Gene3D" id="3.40.630.30">
    <property type="match status" value="1"/>
</dbReference>
<proteinExistence type="predicted"/>
<dbReference type="SUPFAM" id="SSF55729">
    <property type="entry name" value="Acyl-CoA N-acyltransferases (Nat)"/>
    <property type="match status" value="1"/>
</dbReference>
<name>A0A0A5GMF8_9BACI</name>
<comment type="caution">
    <text evidence="4">The sequence shown here is derived from an EMBL/GenBank/DDBJ whole genome shotgun (WGS) entry which is preliminary data.</text>
</comment>
<dbReference type="CDD" id="cd04301">
    <property type="entry name" value="NAT_SF"/>
    <property type="match status" value="1"/>
</dbReference>
<accession>A0A0A5GMF8</accession>
<dbReference type="PANTHER" id="PTHR43877:SF2">
    <property type="entry name" value="AMINOALKYLPHOSPHONATE N-ACETYLTRANSFERASE-RELATED"/>
    <property type="match status" value="1"/>
</dbReference>
<keyword evidence="2" id="KW-0012">Acyltransferase</keyword>
<dbReference type="Pfam" id="PF00583">
    <property type="entry name" value="Acetyltransf_1"/>
    <property type="match status" value="1"/>
</dbReference>
<dbReference type="OrthoDB" id="794462at2"/>
<organism evidence="4 5">
    <name type="scientific">Pontibacillus halophilus JSM 076056 = DSM 19796</name>
    <dbReference type="NCBI Taxonomy" id="1385510"/>
    <lineage>
        <taxon>Bacteria</taxon>
        <taxon>Bacillati</taxon>
        <taxon>Bacillota</taxon>
        <taxon>Bacilli</taxon>
        <taxon>Bacillales</taxon>
        <taxon>Bacillaceae</taxon>
        <taxon>Pontibacillus</taxon>
    </lineage>
</organism>
<feature type="domain" description="N-acetyltransferase" evidence="3">
    <location>
        <begin position="1"/>
        <end position="156"/>
    </location>
</feature>
<dbReference type="InterPro" id="IPR050832">
    <property type="entry name" value="Bact_Acetyltransf"/>
</dbReference>